<evidence type="ECO:0000256" key="5">
    <source>
        <dbReference type="ARBA" id="ARBA00023242"/>
    </source>
</evidence>
<dbReference type="InterPro" id="IPR036638">
    <property type="entry name" value="HLH_DNA-bd_sf"/>
</dbReference>
<dbReference type="InterPro" id="IPR011598">
    <property type="entry name" value="bHLH_dom"/>
</dbReference>
<evidence type="ECO:0000256" key="4">
    <source>
        <dbReference type="ARBA" id="ARBA00023163"/>
    </source>
</evidence>
<keyword evidence="2" id="KW-0805">Transcription regulation</keyword>
<reference evidence="8" key="2">
    <citation type="submission" date="2014-06" db="EMBL/GenBank/DDBJ databases">
        <authorList>
            <person name="Aslett M."/>
        </authorList>
    </citation>
    <scope>NUCLEOTIDE SEQUENCE</scope>
</reference>
<feature type="region of interest" description="Disordered" evidence="6">
    <location>
        <begin position="422"/>
        <end position="447"/>
    </location>
</feature>
<dbReference type="WBParaSite" id="EgrG_000895500">
    <property type="protein sequence ID" value="EgrG_000895500"/>
    <property type="gene ID" value="EgrG_000895500"/>
</dbReference>
<dbReference type="EMBL" id="LK028576">
    <property type="protein sequence ID" value="CDS16529.1"/>
    <property type="molecule type" value="Genomic_DNA"/>
</dbReference>
<protein>
    <submittedName>
        <fullName evidence="8 10">Max protein X</fullName>
    </submittedName>
</protein>
<dbReference type="SUPFAM" id="SSF47459">
    <property type="entry name" value="HLH, helix-loop-helix DNA-binding domain"/>
    <property type="match status" value="1"/>
</dbReference>
<evidence type="ECO:0000259" key="7">
    <source>
        <dbReference type="PROSITE" id="PS50888"/>
    </source>
</evidence>
<gene>
    <name evidence="10" type="primary">EGR_00559</name>
    <name evidence="8" type="ORF">EgrG_000895500</name>
</gene>
<reference evidence="8 9" key="1">
    <citation type="journal article" date="2013" name="Nature">
        <title>The genomes of four tapeworm species reveal adaptations to parasitism.</title>
        <authorList>
            <person name="Tsai I.J."/>
            <person name="Zarowiecki M."/>
            <person name="Holroyd N."/>
            <person name="Garciarrubio A."/>
            <person name="Sanchez-Flores A."/>
            <person name="Brooks K.L."/>
            <person name="Tracey A."/>
            <person name="Bobes R.J."/>
            <person name="Fragoso G."/>
            <person name="Sciutto E."/>
            <person name="Aslett M."/>
            <person name="Beasley H."/>
            <person name="Bennett H.M."/>
            <person name="Cai J."/>
            <person name="Camicia F."/>
            <person name="Clark R."/>
            <person name="Cucher M."/>
            <person name="De Silva N."/>
            <person name="Day T.A."/>
            <person name="Deplazes P."/>
            <person name="Estrada K."/>
            <person name="Fernandez C."/>
            <person name="Holland P.W."/>
            <person name="Hou J."/>
            <person name="Hu S."/>
            <person name="Huckvale T."/>
            <person name="Hung S.S."/>
            <person name="Kamenetzky L."/>
            <person name="Keane J.A."/>
            <person name="Kiss F."/>
            <person name="Koziol U."/>
            <person name="Lambert O."/>
            <person name="Liu K."/>
            <person name="Luo X."/>
            <person name="Luo Y."/>
            <person name="Macchiaroli N."/>
            <person name="Nichol S."/>
            <person name="Paps J."/>
            <person name="Parkinson J."/>
            <person name="Pouchkina-Stantcheva N."/>
            <person name="Riddiford N."/>
            <person name="Rosenzvit M."/>
            <person name="Salinas G."/>
            <person name="Wasmuth J.D."/>
            <person name="Zamanian M."/>
            <person name="Zheng Y."/>
            <person name="Cai X."/>
            <person name="Soberon X."/>
            <person name="Olson P.D."/>
            <person name="Laclette J.P."/>
            <person name="Brehm K."/>
            <person name="Berriman M."/>
            <person name="Garciarrubio A."/>
            <person name="Bobes R.J."/>
            <person name="Fragoso G."/>
            <person name="Sanchez-Flores A."/>
            <person name="Estrada K."/>
            <person name="Cevallos M.A."/>
            <person name="Morett E."/>
            <person name="Gonzalez V."/>
            <person name="Portillo T."/>
            <person name="Ochoa-Leyva A."/>
            <person name="Jose M.V."/>
            <person name="Sciutto E."/>
            <person name="Landa A."/>
            <person name="Jimenez L."/>
            <person name="Valdes V."/>
            <person name="Carrero J.C."/>
            <person name="Larralde C."/>
            <person name="Morales-Montor J."/>
            <person name="Limon-Lason J."/>
            <person name="Soberon X."/>
            <person name="Laclette J.P."/>
        </authorList>
    </citation>
    <scope>NUCLEOTIDE SEQUENCE [LARGE SCALE GENOMIC DNA]</scope>
</reference>
<name>A0A068WFT6_ECHGR</name>
<feature type="compositionally biased region" description="Polar residues" evidence="6">
    <location>
        <begin position="348"/>
        <end position="366"/>
    </location>
</feature>
<dbReference type="GO" id="GO:0005634">
    <property type="term" value="C:nucleus"/>
    <property type="evidence" value="ECO:0007669"/>
    <property type="project" value="UniProtKB-SubCell"/>
</dbReference>
<dbReference type="SMART" id="SM00353">
    <property type="entry name" value="HLH"/>
    <property type="match status" value="1"/>
</dbReference>
<evidence type="ECO:0000313" key="8">
    <source>
        <dbReference type="EMBL" id="CDS16529.1"/>
    </source>
</evidence>
<dbReference type="PROSITE" id="PS50888">
    <property type="entry name" value="BHLH"/>
    <property type="match status" value="1"/>
</dbReference>
<dbReference type="PANTHER" id="PTHR15741">
    <property type="entry name" value="BASIC HELIX-LOOP-HELIX ZIP TRANSCRIPTION FACTOR"/>
    <property type="match status" value="1"/>
</dbReference>
<evidence type="ECO:0000256" key="1">
    <source>
        <dbReference type="ARBA" id="ARBA00004123"/>
    </source>
</evidence>
<dbReference type="OrthoDB" id="5778525at2759"/>
<dbReference type="GO" id="GO:0000978">
    <property type="term" value="F:RNA polymerase II cis-regulatory region sequence-specific DNA binding"/>
    <property type="evidence" value="ECO:0007669"/>
    <property type="project" value="TreeGrafter"/>
</dbReference>
<dbReference type="InterPro" id="IPR052207">
    <property type="entry name" value="Max-like/E-box_TFs"/>
</dbReference>
<organism evidence="8">
    <name type="scientific">Echinococcus granulosus</name>
    <name type="common">Hydatid tapeworm</name>
    <dbReference type="NCBI Taxonomy" id="6210"/>
    <lineage>
        <taxon>Eukaryota</taxon>
        <taxon>Metazoa</taxon>
        <taxon>Spiralia</taxon>
        <taxon>Lophotrochozoa</taxon>
        <taxon>Platyhelminthes</taxon>
        <taxon>Cestoda</taxon>
        <taxon>Eucestoda</taxon>
        <taxon>Cyclophyllidea</taxon>
        <taxon>Taeniidae</taxon>
        <taxon>Echinococcus</taxon>
        <taxon>Echinococcus granulosus group</taxon>
    </lineage>
</organism>
<dbReference type="PANTHER" id="PTHR15741:SF25">
    <property type="entry name" value="MAX-LIKE PROTEIN X"/>
    <property type="match status" value="1"/>
</dbReference>
<dbReference type="Pfam" id="PF00010">
    <property type="entry name" value="HLH"/>
    <property type="match status" value="1"/>
</dbReference>
<dbReference type="GO" id="GO:0000981">
    <property type="term" value="F:DNA-binding transcription factor activity, RNA polymerase II-specific"/>
    <property type="evidence" value="ECO:0007669"/>
    <property type="project" value="TreeGrafter"/>
</dbReference>
<comment type="subcellular location">
    <subcellularLocation>
        <location evidence="1">Nucleus</location>
    </subcellularLocation>
</comment>
<accession>A0A068WFT6</accession>
<feature type="compositionally biased region" description="Low complexity" evidence="6">
    <location>
        <begin position="367"/>
        <end position="379"/>
    </location>
</feature>
<keyword evidence="5" id="KW-0539">Nucleus</keyword>
<evidence type="ECO:0000313" key="9">
    <source>
        <dbReference type="Proteomes" id="UP000492820"/>
    </source>
</evidence>
<evidence type="ECO:0000256" key="6">
    <source>
        <dbReference type="SAM" id="MobiDB-lite"/>
    </source>
</evidence>
<evidence type="ECO:0000313" key="10">
    <source>
        <dbReference type="WBParaSite" id="EgrG_000895500"/>
    </source>
</evidence>
<feature type="domain" description="BHLH" evidence="7">
    <location>
        <begin position="47"/>
        <end position="104"/>
    </location>
</feature>
<reference evidence="10" key="3">
    <citation type="submission" date="2020-10" db="UniProtKB">
        <authorList>
            <consortium name="WormBaseParasite"/>
        </authorList>
    </citation>
    <scope>IDENTIFICATION</scope>
</reference>
<dbReference type="GO" id="GO:0046983">
    <property type="term" value="F:protein dimerization activity"/>
    <property type="evidence" value="ECO:0007669"/>
    <property type="project" value="InterPro"/>
</dbReference>
<evidence type="ECO:0000256" key="2">
    <source>
        <dbReference type="ARBA" id="ARBA00023015"/>
    </source>
</evidence>
<evidence type="ECO:0000256" key="3">
    <source>
        <dbReference type="ARBA" id="ARBA00023125"/>
    </source>
</evidence>
<dbReference type="Proteomes" id="UP000492820">
    <property type="component" value="Unassembled WGS sequence"/>
</dbReference>
<dbReference type="AlphaFoldDB" id="A0A068WFT6"/>
<feature type="region of interest" description="Disordered" evidence="6">
    <location>
        <begin position="342"/>
        <end position="391"/>
    </location>
</feature>
<keyword evidence="3" id="KW-0238">DNA-binding</keyword>
<proteinExistence type="predicted"/>
<sequence>MDWGYQSGASCAAIDNLDRTNLEPSFDSMDVSDSMTDSSFAVDVRARRRKLHTEAEQRRRDAIKRGFDSLLELIPPAKTGAANSHFRMSKATVLNRSISMILKASKIQTHKRLEIETLRKKVQALQILKSYERMSSTTTYATETQDAVITDQFKLNLFQMFMESLFISFDSTVSASALPELSDQIITWLETNCKPEFLHQTMEHLLDAALHDGYNAPYHQQCPQRPPPQQHQPQNTMYEVHKGTECLGQLMPTHQCVPNTYRCPSLKLSNSLEAVHESPFSMPDPLSSDQGVMHLSDRYQQPNCHQPLFNTGFDPHSVYPEPSQQNYVRPQHPSVFPIRRYQPPEDPSLSNKFPNTTATIPTTQRHSSPSSSTVATSSVFQRSPAGGSSATARSLVVDSTLPAPQFPPVPPFVSSEGVFAPPQIQYTNSGGGRIPLPDGSFAKQSPF</sequence>
<dbReference type="Gene3D" id="4.10.280.10">
    <property type="entry name" value="Helix-loop-helix DNA-binding domain"/>
    <property type="match status" value="1"/>
</dbReference>
<keyword evidence="4" id="KW-0804">Transcription</keyword>